<organism evidence="15 16">
    <name type="scientific">Pseudovibrio axinellae</name>
    <dbReference type="NCBI Taxonomy" id="989403"/>
    <lineage>
        <taxon>Bacteria</taxon>
        <taxon>Pseudomonadati</taxon>
        <taxon>Pseudomonadota</taxon>
        <taxon>Alphaproteobacteria</taxon>
        <taxon>Hyphomicrobiales</taxon>
        <taxon>Stappiaceae</taxon>
        <taxon>Pseudovibrio</taxon>
    </lineage>
</organism>
<evidence type="ECO:0000313" key="15">
    <source>
        <dbReference type="EMBL" id="KZL12539.1"/>
    </source>
</evidence>
<sequence length="605" mass="66095">MRNTSRTSAILKSGLAFSTLLCFPQTSFANETDLDDIIIIATRMETEAGKVGSTTHVVTEEDLKEGGATFVSEYLTKLPGISFSQNGGAGKASSLRMRGLSNYYIKVFVDGIDISDPSSPQVEARLEHMLVNDVERIEILKGSQSALYGGQAVGGVINIITKSAEPGLVKHSGMFEAGSYGTVNASYGFKAAAEMADIAVNIQRFQTDGFSAVSPNGRPADDDGYENTTLSAKGSFDATESFNLYFSARSVEGTSEYDGGNDPAANKEVDVTQHFGKVGANYLWLDESMTTDASVQLSDFTRDYSSGYLAKGNRIKLELLNDWDAGESFRLNFGGDWSRENVKGQDQVIDVAGGFVQALWNPVEALNVSGSVRLDEHNAYGSYLTGRGTLSYQVSEGMRFRSSLGNGFRAPSSYELYDSYSGNPDFEPETSISYDIGIDQDLFDDRVSLSFSYFHILTNDLIINDPATYKYEQIAGTSRSQGAEVSAVWDFSANLSFNGAYTYTWAVGPDRKRLERVPLHDVNLGMAYKPIDVLALNLDASYVSGIEDEGELDAFLLVNVKASYQHNENLTFYVRGENLLDQDYERIDNYQTPGLSVYAGLSASF</sequence>
<comment type="similarity">
    <text evidence="10 11">Belongs to the TonB-dependent receptor family.</text>
</comment>
<evidence type="ECO:0000256" key="3">
    <source>
        <dbReference type="ARBA" id="ARBA00022452"/>
    </source>
</evidence>
<evidence type="ECO:0000256" key="4">
    <source>
        <dbReference type="ARBA" id="ARBA00022692"/>
    </source>
</evidence>
<dbReference type="SUPFAM" id="SSF56935">
    <property type="entry name" value="Porins"/>
    <property type="match status" value="1"/>
</dbReference>
<dbReference type="STRING" id="989403.SAMN05421798_101135"/>
<dbReference type="GO" id="GO:0015344">
    <property type="term" value="F:siderophore uptake transmembrane transporter activity"/>
    <property type="evidence" value="ECO:0007669"/>
    <property type="project" value="TreeGrafter"/>
</dbReference>
<keyword evidence="6 11" id="KW-0798">TonB box</keyword>
<keyword evidence="3 10" id="KW-1134">Transmembrane beta strand</keyword>
<evidence type="ECO:0000256" key="7">
    <source>
        <dbReference type="ARBA" id="ARBA00023136"/>
    </source>
</evidence>
<evidence type="ECO:0000256" key="6">
    <source>
        <dbReference type="ARBA" id="ARBA00023077"/>
    </source>
</evidence>
<evidence type="ECO:0000256" key="8">
    <source>
        <dbReference type="ARBA" id="ARBA00023170"/>
    </source>
</evidence>
<name>A0A165UM29_9HYPH</name>
<dbReference type="AlphaFoldDB" id="A0A165UM29"/>
<dbReference type="OrthoDB" id="9796221at2"/>
<dbReference type="RefSeq" id="WP_068009571.1">
    <property type="nucleotide sequence ID" value="NZ_FOFM01000001.1"/>
</dbReference>
<dbReference type="InterPro" id="IPR000531">
    <property type="entry name" value="Beta-barrel_TonB"/>
</dbReference>
<dbReference type="GO" id="GO:0009279">
    <property type="term" value="C:cell outer membrane"/>
    <property type="evidence" value="ECO:0007669"/>
    <property type="project" value="UniProtKB-SubCell"/>
</dbReference>
<keyword evidence="5 12" id="KW-0732">Signal</keyword>
<protein>
    <submittedName>
        <fullName evidence="15">Vitamin B12 transporter BtuB</fullName>
    </submittedName>
</protein>
<evidence type="ECO:0000256" key="2">
    <source>
        <dbReference type="ARBA" id="ARBA00022448"/>
    </source>
</evidence>
<comment type="subcellular location">
    <subcellularLocation>
        <location evidence="1 10">Cell outer membrane</location>
        <topology evidence="1 10">Multi-pass membrane protein</topology>
    </subcellularLocation>
</comment>
<dbReference type="CDD" id="cd01347">
    <property type="entry name" value="ligand_gated_channel"/>
    <property type="match status" value="1"/>
</dbReference>
<evidence type="ECO:0000256" key="10">
    <source>
        <dbReference type="PROSITE-ProRule" id="PRU01360"/>
    </source>
</evidence>
<dbReference type="GO" id="GO:0044718">
    <property type="term" value="P:siderophore transmembrane transport"/>
    <property type="evidence" value="ECO:0007669"/>
    <property type="project" value="TreeGrafter"/>
</dbReference>
<evidence type="ECO:0000259" key="13">
    <source>
        <dbReference type="Pfam" id="PF00593"/>
    </source>
</evidence>
<evidence type="ECO:0000256" key="11">
    <source>
        <dbReference type="RuleBase" id="RU003357"/>
    </source>
</evidence>
<feature type="chain" id="PRO_5007867690" evidence="12">
    <location>
        <begin position="30"/>
        <end position="605"/>
    </location>
</feature>
<dbReference type="Gene3D" id="2.40.170.20">
    <property type="entry name" value="TonB-dependent receptor, beta-barrel domain"/>
    <property type="match status" value="1"/>
</dbReference>
<gene>
    <name evidence="15" type="primary">btuB</name>
    <name evidence="15" type="ORF">PsAD2_03845</name>
</gene>
<keyword evidence="2 10" id="KW-0813">Transport</keyword>
<dbReference type="PANTHER" id="PTHR30069:SF29">
    <property type="entry name" value="HEMOGLOBIN AND HEMOGLOBIN-HAPTOGLOBIN-BINDING PROTEIN 1-RELATED"/>
    <property type="match status" value="1"/>
</dbReference>
<dbReference type="InterPro" id="IPR036942">
    <property type="entry name" value="Beta-barrel_TonB_sf"/>
</dbReference>
<dbReference type="Pfam" id="PF07715">
    <property type="entry name" value="Plug"/>
    <property type="match status" value="1"/>
</dbReference>
<evidence type="ECO:0000256" key="12">
    <source>
        <dbReference type="SAM" id="SignalP"/>
    </source>
</evidence>
<reference evidence="15 16" key="1">
    <citation type="journal article" date="2016" name="Front. Microbiol.">
        <title>Comparative Genomic Analysis Reveals a Diverse Repertoire of Genes Involved in Prokaryote-Eukaryote Interactions within the Pseudovibrio Genus.</title>
        <authorList>
            <person name="Romano S."/>
            <person name="Fernandez-Guerra A."/>
            <person name="Reen F.J."/>
            <person name="Glockner F.O."/>
            <person name="Crowley S.P."/>
            <person name="O'Sullivan O."/>
            <person name="Cotter P.D."/>
            <person name="Adams C."/>
            <person name="Dobson A.D."/>
            <person name="O'Gara F."/>
        </authorList>
    </citation>
    <scope>NUCLEOTIDE SEQUENCE [LARGE SCALE GENOMIC DNA]</scope>
    <source>
        <strain evidence="15 16">Ad2</strain>
    </source>
</reference>
<proteinExistence type="inferred from homology"/>
<evidence type="ECO:0000313" key="16">
    <source>
        <dbReference type="Proteomes" id="UP000076577"/>
    </source>
</evidence>
<keyword evidence="9 10" id="KW-0998">Cell outer membrane</keyword>
<dbReference type="InterPro" id="IPR037066">
    <property type="entry name" value="Plug_dom_sf"/>
</dbReference>
<keyword evidence="16" id="KW-1185">Reference proteome</keyword>
<keyword evidence="7 10" id="KW-0472">Membrane</keyword>
<dbReference type="Proteomes" id="UP000076577">
    <property type="component" value="Unassembled WGS sequence"/>
</dbReference>
<feature type="signal peptide" evidence="12">
    <location>
        <begin position="1"/>
        <end position="29"/>
    </location>
</feature>
<evidence type="ECO:0000256" key="9">
    <source>
        <dbReference type="ARBA" id="ARBA00023237"/>
    </source>
</evidence>
<dbReference type="PANTHER" id="PTHR30069">
    <property type="entry name" value="TONB-DEPENDENT OUTER MEMBRANE RECEPTOR"/>
    <property type="match status" value="1"/>
</dbReference>
<dbReference type="PATRIC" id="fig|989403.3.peg.4188"/>
<evidence type="ECO:0000256" key="5">
    <source>
        <dbReference type="ARBA" id="ARBA00022729"/>
    </source>
</evidence>
<dbReference type="PROSITE" id="PS52016">
    <property type="entry name" value="TONB_DEPENDENT_REC_3"/>
    <property type="match status" value="1"/>
</dbReference>
<evidence type="ECO:0000259" key="14">
    <source>
        <dbReference type="Pfam" id="PF07715"/>
    </source>
</evidence>
<keyword evidence="4 10" id="KW-0812">Transmembrane</keyword>
<keyword evidence="8" id="KW-0675">Receptor</keyword>
<accession>A0A165UM29</accession>
<dbReference type="Pfam" id="PF00593">
    <property type="entry name" value="TonB_dep_Rec_b-barrel"/>
    <property type="match status" value="1"/>
</dbReference>
<dbReference type="Gene3D" id="2.170.130.10">
    <property type="entry name" value="TonB-dependent receptor, plug domain"/>
    <property type="match status" value="1"/>
</dbReference>
<dbReference type="InterPro" id="IPR039426">
    <property type="entry name" value="TonB-dep_rcpt-like"/>
</dbReference>
<feature type="domain" description="TonB-dependent receptor plug" evidence="14">
    <location>
        <begin position="51"/>
        <end position="156"/>
    </location>
</feature>
<dbReference type="EMBL" id="LMCB01000098">
    <property type="protein sequence ID" value="KZL12539.1"/>
    <property type="molecule type" value="Genomic_DNA"/>
</dbReference>
<comment type="caution">
    <text evidence="15">The sequence shown here is derived from an EMBL/GenBank/DDBJ whole genome shotgun (WGS) entry which is preliminary data.</text>
</comment>
<dbReference type="InterPro" id="IPR012910">
    <property type="entry name" value="Plug_dom"/>
</dbReference>
<feature type="domain" description="TonB-dependent receptor-like beta-barrel" evidence="13">
    <location>
        <begin position="215"/>
        <end position="579"/>
    </location>
</feature>
<evidence type="ECO:0000256" key="1">
    <source>
        <dbReference type="ARBA" id="ARBA00004571"/>
    </source>
</evidence>